<dbReference type="RefSeq" id="WP_072597312.1">
    <property type="nucleotide sequence ID" value="NZ_CP018221.1"/>
</dbReference>
<sequence>MATSSGKLHRDVLARARGIASTRGCAAELELVGKHPKVVITRAGALVAKVPFAGSPKDADQTIKMLSRDIRRVLEAA</sequence>
<dbReference type="KEGG" id="sphj:BSL82_10080"/>
<dbReference type="AlphaFoldDB" id="A0A1L3ZVG5"/>
<gene>
    <name evidence="1" type="ORF">BSL82_10080</name>
</gene>
<proteinExistence type="predicted"/>
<keyword evidence="2" id="KW-1185">Reference proteome</keyword>
<name>A0A1L3ZVG5_9SPHN</name>
<accession>A0A1L3ZVG5</accession>
<dbReference type="EMBL" id="CP018221">
    <property type="protein sequence ID" value="API59621.1"/>
    <property type="molecule type" value="Genomic_DNA"/>
</dbReference>
<evidence type="ECO:0000313" key="2">
    <source>
        <dbReference type="Proteomes" id="UP000182063"/>
    </source>
</evidence>
<dbReference type="Proteomes" id="UP000182063">
    <property type="component" value="Chromosome"/>
</dbReference>
<protein>
    <submittedName>
        <fullName evidence="1">Uncharacterized protein</fullName>
    </submittedName>
</protein>
<evidence type="ECO:0000313" key="1">
    <source>
        <dbReference type="EMBL" id="API59621.1"/>
    </source>
</evidence>
<reference evidence="2" key="1">
    <citation type="submission" date="2016-11" db="EMBL/GenBank/DDBJ databases">
        <title>Complete Genome Sequence of alachlor-degrading Sphingomonas sp. strain JJ-A5.</title>
        <authorList>
            <person name="Lee H."/>
            <person name="Ka J.-O."/>
        </authorList>
    </citation>
    <scope>NUCLEOTIDE SEQUENCE [LARGE SCALE GENOMIC DNA]</scope>
    <source>
        <strain evidence="2">JJ-A5</strain>
    </source>
</reference>
<dbReference type="STRING" id="1921510.BSL82_10080"/>
<organism evidence="1 2">
    <name type="scientific">Tardibacter chloracetimidivorans</name>
    <dbReference type="NCBI Taxonomy" id="1921510"/>
    <lineage>
        <taxon>Bacteria</taxon>
        <taxon>Pseudomonadati</taxon>
        <taxon>Pseudomonadota</taxon>
        <taxon>Alphaproteobacteria</taxon>
        <taxon>Sphingomonadales</taxon>
        <taxon>Sphingomonadaceae</taxon>
        <taxon>Tardibacter</taxon>
    </lineage>
</organism>